<dbReference type="EMBL" id="MFBS01000001">
    <property type="protein sequence ID" value="OGE11295.1"/>
    <property type="molecule type" value="Genomic_DNA"/>
</dbReference>
<gene>
    <name evidence="1" type="ORF">A3A60_02035</name>
</gene>
<dbReference type="Proteomes" id="UP000179227">
    <property type="component" value="Unassembled WGS sequence"/>
</dbReference>
<evidence type="ECO:0000313" key="2">
    <source>
        <dbReference type="Proteomes" id="UP000179227"/>
    </source>
</evidence>
<name>A0A1F5I4R8_9BACT</name>
<protein>
    <submittedName>
        <fullName evidence="1">Uncharacterized protein</fullName>
    </submittedName>
</protein>
<evidence type="ECO:0000313" key="1">
    <source>
        <dbReference type="EMBL" id="OGE11295.1"/>
    </source>
</evidence>
<proteinExistence type="predicted"/>
<accession>A0A1F5I4R8</accession>
<sequence>MNYPAQSNLWRLDTAIRPKTNGKTLIANGEARTLARASQVFPLSFFPDQIIVEEMRIVWIKKMGPWSEEIISIMATDIASVNCASGLLFGFIHVQSLTGGPQIMVDNLIKRDVYKIMSLIEAIAMTAREGLKVEGSDLEQRRGNFLAAGQVS</sequence>
<reference evidence="1 2" key="1">
    <citation type="journal article" date="2016" name="Nat. Commun.">
        <title>Thousands of microbial genomes shed light on interconnected biogeochemical processes in an aquifer system.</title>
        <authorList>
            <person name="Anantharaman K."/>
            <person name="Brown C.T."/>
            <person name="Hug L.A."/>
            <person name="Sharon I."/>
            <person name="Castelle C.J."/>
            <person name="Probst A.J."/>
            <person name="Thomas B.C."/>
            <person name="Singh A."/>
            <person name="Wilkins M.J."/>
            <person name="Karaoz U."/>
            <person name="Brodie E.L."/>
            <person name="Williams K.H."/>
            <person name="Hubbard S.S."/>
            <person name="Banfield J.F."/>
        </authorList>
    </citation>
    <scope>NUCLEOTIDE SEQUENCE [LARGE SCALE GENOMIC DNA]</scope>
</reference>
<dbReference type="AlphaFoldDB" id="A0A1F5I4R8"/>
<organism evidence="1 2">
    <name type="scientific">Candidatus Curtissbacteria bacterium RIFCSPLOWO2_01_FULL_42_26</name>
    <dbReference type="NCBI Taxonomy" id="1797729"/>
    <lineage>
        <taxon>Bacteria</taxon>
        <taxon>Candidatus Curtissiibacteriota</taxon>
    </lineage>
</organism>
<comment type="caution">
    <text evidence="1">The sequence shown here is derived from an EMBL/GenBank/DDBJ whole genome shotgun (WGS) entry which is preliminary data.</text>
</comment>